<proteinExistence type="predicted"/>
<dbReference type="InterPro" id="IPR029046">
    <property type="entry name" value="LolA/LolB/LppX"/>
</dbReference>
<organism evidence="2 3">
    <name type="scientific">Streptomyces smaragdinus</name>
    <dbReference type="NCBI Taxonomy" id="2585196"/>
    <lineage>
        <taxon>Bacteria</taxon>
        <taxon>Bacillati</taxon>
        <taxon>Actinomycetota</taxon>
        <taxon>Actinomycetes</taxon>
        <taxon>Kitasatosporales</taxon>
        <taxon>Streptomycetaceae</taxon>
        <taxon>Streptomyces</taxon>
    </lineage>
</organism>
<dbReference type="Gene3D" id="2.50.20.20">
    <property type="match status" value="1"/>
</dbReference>
<sequence>MRISRPMVLAACAAALTLPLTACGGDSEQNPADALAAAVAAVSQKSSAEVEVVTEDPEDGKTLGEGRTSWKAGSEGTDLVMRKPGDPEWVKTAGADGETRLMVGKDALYMEMDASQLNGKKWLKLGGEESAPDEPGSLPTYGPEVLIAALSTAGDLKKAGSEQIAGQDTDHYTGTVDVAKLAKAKLEGISAKDRDDWVAEQKDGGIKKVTLDVWIGDDDLAVRTVKSARTAKGAMKETTDITGYGDGFALEVPPAAETATLEELMRAGQ</sequence>
<evidence type="ECO:0000313" key="3">
    <source>
        <dbReference type="Proteomes" id="UP000466345"/>
    </source>
</evidence>
<protein>
    <recommendedName>
        <fullName evidence="4">Lipoprotein</fullName>
    </recommendedName>
</protein>
<dbReference type="SUPFAM" id="SSF89392">
    <property type="entry name" value="Prokaryotic lipoproteins and lipoprotein localization factors"/>
    <property type="match status" value="1"/>
</dbReference>
<feature type="signal peptide" evidence="1">
    <location>
        <begin position="1"/>
        <end position="24"/>
    </location>
</feature>
<comment type="caution">
    <text evidence="2">The sequence shown here is derived from an EMBL/GenBank/DDBJ whole genome shotgun (WGS) entry which is preliminary data.</text>
</comment>
<dbReference type="RefSeq" id="WP_153452998.1">
    <property type="nucleotide sequence ID" value="NZ_WEGJ01000012.1"/>
</dbReference>
<evidence type="ECO:0008006" key="4">
    <source>
        <dbReference type="Google" id="ProtNLM"/>
    </source>
</evidence>
<dbReference type="AlphaFoldDB" id="A0A7K0CIL4"/>
<dbReference type="EMBL" id="WEGJ01000012">
    <property type="protein sequence ID" value="MQY13329.1"/>
    <property type="molecule type" value="Genomic_DNA"/>
</dbReference>
<dbReference type="OrthoDB" id="3369896at2"/>
<dbReference type="Proteomes" id="UP000466345">
    <property type="component" value="Unassembled WGS sequence"/>
</dbReference>
<gene>
    <name evidence="2" type="ORF">SRB5_34730</name>
</gene>
<evidence type="ECO:0000313" key="2">
    <source>
        <dbReference type="EMBL" id="MQY13329.1"/>
    </source>
</evidence>
<keyword evidence="1" id="KW-0732">Signal</keyword>
<accession>A0A7K0CIL4</accession>
<keyword evidence="3" id="KW-1185">Reference proteome</keyword>
<reference evidence="2 3" key="1">
    <citation type="submission" date="2019-10" db="EMBL/GenBank/DDBJ databases">
        <title>Streptomyces smaragdinus sp. nov. and Streptomyces fabii sp. nov., isolated from the gut of fungus growing-termite Macrotermes natalensis.</title>
        <authorList>
            <person name="Schwitalla J."/>
            <person name="Benndorf R."/>
            <person name="Martin K."/>
            <person name="De Beer W."/>
            <person name="Kaster A.-K."/>
            <person name="Vollmers J."/>
            <person name="Poulsen M."/>
            <person name="Beemelmanns C."/>
        </authorList>
    </citation>
    <scope>NUCLEOTIDE SEQUENCE [LARGE SCALE GENOMIC DNA]</scope>
    <source>
        <strain evidence="2 3">RB5</strain>
    </source>
</reference>
<feature type="chain" id="PRO_5029861016" description="Lipoprotein" evidence="1">
    <location>
        <begin position="25"/>
        <end position="269"/>
    </location>
</feature>
<name>A0A7K0CIL4_9ACTN</name>
<evidence type="ECO:0000256" key="1">
    <source>
        <dbReference type="SAM" id="SignalP"/>
    </source>
</evidence>